<dbReference type="SUPFAM" id="SSF55486">
    <property type="entry name" value="Metalloproteases ('zincins'), catalytic domain"/>
    <property type="match status" value="1"/>
</dbReference>
<evidence type="ECO:0000313" key="1">
    <source>
        <dbReference type="EMBL" id="SUZ60502.1"/>
    </source>
</evidence>
<gene>
    <name evidence="1" type="ORF">METZ01_LOCUS13356</name>
</gene>
<dbReference type="EMBL" id="UINC01000747">
    <property type="protein sequence ID" value="SUZ60502.1"/>
    <property type="molecule type" value="Genomic_DNA"/>
</dbReference>
<proteinExistence type="predicted"/>
<dbReference type="AlphaFoldDB" id="A0A381P0U0"/>
<accession>A0A381P0U0</accession>
<sequence length="301" mass="34421">MLAFVAASLSPLFSGLDSEVIAQSANADKQGAFVLTYEDAPVGTPPAVLGLDPFYKKHTNADGIPIISSEKVPDEALLAARNIVLYMTSMRLDVRSEMVAGGFRVGIMAQVEMQTDLPEYSDWKKPKIDDRRLTPRERERYYQHGGIASMTDREYWNQRARGMGGRYTTAAEENILGYPGTRYYGEHILVHEFSHGIMTALRTADPEFYEEIVGAYDDAKANDRFKGHYAENTVAEYWAEGSQWWFWSNYEWYDDDTRLWSPDDLEAYDPHLFAIFERVYPGHRIPADIYHGTNFKPAQRQ</sequence>
<evidence type="ECO:0008006" key="2">
    <source>
        <dbReference type="Google" id="ProtNLM"/>
    </source>
</evidence>
<protein>
    <recommendedName>
        <fullName evidence="2">Glycoside hydrolase</fullName>
    </recommendedName>
</protein>
<reference evidence="1" key="1">
    <citation type="submission" date="2018-05" db="EMBL/GenBank/DDBJ databases">
        <authorList>
            <person name="Lanie J.A."/>
            <person name="Ng W.-L."/>
            <person name="Kazmierczak K.M."/>
            <person name="Andrzejewski T.M."/>
            <person name="Davidsen T.M."/>
            <person name="Wayne K.J."/>
            <person name="Tettelin H."/>
            <person name="Glass J.I."/>
            <person name="Rusch D."/>
            <person name="Podicherti R."/>
            <person name="Tsui H.-C.T."/>
            <person name="Winkler M.E."/>
        </authorList>
    </citation>
    <scope>NUCLEOTIDE SEQUENCE</scope>
</reference>
<organism evidence="1">
    <name type="scientific">marine metagenome</name>
    <dbReference type="NCBI Taxonomy" id="408172"/>
    <lineage>
        <taxon>unclassified sequences</taxon>
        <taxon>metagenomes</taxon>
        <taxon>ecological metagenomes</taxon>
    </lineage>
</organism>
<name>A0A381P0U0_9ZZZZ</name>